<dbReference type="Pfam" id="PF08059">
    <property type="entry name" value="SEP"/>
    <property type="match status" value="1"/>
</dbReference>
<dbReference type="Proteomes" id="UP000593566">
    <property type="component" value="Unassembled WGS sequence"/>
</dbReference>
<feature type="region of interest" description="Disordered" evidence="2">
    <location>
        <begin position="44"/>
        <end position="206"/>
    </location>
</feature>
<feature type="region of interest" description="Disordered" evidence="2">
    <location>
        <begin position="276"/>
        <end position="313"/>
    </location>
</feature>
<evidence type="ECO:0000259" key="3">
    <source>
        <dbReference type="PROSITE" id="PS50033"/>
    </source>
</evidence>
<feature type="compositionally biased region" description="Low complexity" evidence="2">
    <location>
        <begin position="64"/>
        <end position="76"/>
    </location>
</feature>
<dbReference type="GO" id="GO:0061025">
    <property type="term" value="P:membrane fusion"/>
    <property type="evidence" value="ECO:0007669"/>
    <property type="project" value="TreeGrafter"/>
</dbReference>
<dbReference type="Pfam" id="PF14555">
    <property type="entry name" value="UBA_4"/>
    <property type="match status" value="1"/>
</dbReference>
<name>A0A8H6C8J8_9LECA</name>
<dbReference type="AlphaFoldDB" id="A0A8H6C8J8"/>
<dbReference type="InterPro" id="IPR009060">
    <property type="entry name" value="UBA-like_sf"/>
</dbReference>
<dbReference type="CDD" id="cd01770">
    <property type="entry name" value="UBX_UBXN2"/>
    <property type="match status" value="1"/>
</dbReference>
<evidence type="ECO:0000256" key="1">
    <source>
        <dbReference type="ARBA" id="ARBA00022786"/>
    </source>
</evidence>
<dbReference type="PROSITE" id="PS51399">
    <property type="entry name" value="SEP"/>
    <property type="match status" value="1"/>
</dbReference>
<dbReference type="GO" id="GO:0005634">
    <property type="term" value="C:nucleus"/>
    <property type="evidence" value="ECO:0007669"/>
    <property type="project" value="TreeGrafter"/>
</dbReference>
<dbReference type="SMART" id="SM00166">
    <property type="entry name" value="UBX"/>
    <property type="match status" value="1"/>
</dbReference>
<dbReference type="Gene3D" id="3.30.420.210">
    <property type="entry name" value="SEP domain"/>
    <property type="match status" value="1"/>
</dbReference>
<evidence type="ECO:0000313" key="6">
    <source>
        <dbReference type="Proteomes" id="UP000593566"/>
    </source>
</evidence>
<dbReference type="Pfam" id="PF00789">
    <property type="entry name" value="UBX"/>
    <property type="match status" value="1"/>
</dbReference>
<dbReference type="InterPro" id="IPR036241">
    <property type="entry name" value="NSFL1C_SEP_dom_sf"/>
</dbReference>
<sequence length="408" mass="43218">MAEGQPDHDALISEFVGLAGVTPQVAQEYLANSSWELGSAVTEYFNRSEGTEEDDQAPEAPAVTSSAPQPIPASSSMPPPPSATQPPKKKFATLGDLSGGGGPSHAGHGHGHDDEDDDDDFEPSDDDNPDLYAGGEKSGLAVENPGTAEKLRKKIIKKAQKNTPRPGGDDPRGPSSRFTGTAHTLGGDDAPSQTIEDPNASRPQHAPPVERHLHFWADGFSVDDGPLYRSDDPANAAILAQIKTGRAPLAILNVEMAQEVDVKLEQHSEKYVQPKKKYVPFGGGGQRLGSPTPGISNRTAEPAPAPAPAAAPASSATTQAVVVDVNESQPTLSLQIRLGDGTRLPARFNTTHTIGDVYSFITASNPQSRTRSWVLMTTFPSKELSDKSQVLGDLSEFKRGGVMVQKWS</sequence>
<dbReference type="SMART" id="SM00553">
    <property type="entry name" value="SEP"/>
    <property type="match status" value="1"/>
</dbReference>
<dbReference type="GO" id="GO:0000045">
    <property type="term" value="P:autophagosome assembly"/>
    <property type="evidence" value="ECO:0007669"/>
    <property type="project" value="TreeGrafter"/>
</dbReference>
<dbReference type="PANTHER" id="PTHR23333:SF20">
    <property type="entry name" value="NSFL1 COFACTOR P47"/>
    <property type="match status" value="1"/>
</dbReference>
<dbReference type="SUPFAM" id="SSF54236">
    <property type="entry name" value="Ubiquitin-like"/>
    <property type="match status" value="1"/>
</dbReference>
<reference evidence="5 6" key="1">
    <citation type="journal article" date="2020" name="Genomics">
        <title>Complete, high-quality genomes from long-read metagenomic sequencing of two wolf lichen thalli reveals enigmatic genome architecture.</title>
        <authorList>
            <person name="McKenzie S.K."/>
            <person name="Walston R.F."/>
            <person name="Allen J.L."/>
        </authorList>
    </citation>
    <scope>NUCLEOTIDE SEQUENCE [LARGE SCALE GENOMIC DNA]</scope>
    <source>
        <strain evidence="5">WasteWater1</strain>
    </source>
</reference>
<dbReference type="FunFam" id="3.30.420.210:FF:000002">
    <property type="entry name" value="UBX domain-containing protein 1"/>
    <property type="match status" value="1"/>
</dbReference>
<dbReference type="Gene3D" id="3.10.20.90">
    <property type="entry name" value="Phosphatidylinositol 3-kinase Catalytic Subunit, Chain A, domain 1"/>
    <property type="match status" value="1"/>
</dbReference>
<feature type="domain" description="SEP" evidence="4">
    <location>
        <begin position="208"/>
        <end position="273"/>
    </location>
</feature>
<keyword evidence="1" id="KW-0833">Ubl conjugation pathway</keyword>
<proteinExistence type="predicted"/>
<accession>A0A8H6C8J8</accession>
<dbReference type="SUPFAM" id="SSF46934">
    <property type="entry name" value="UBA-like"/>
    <property type="match status" value="1"/>
</dbReference>
<feature type="compositionally biased region" description="Basic residues" evidence="2">
    <location>
        <begin position="151"/>
        <end position="160"/>
    </location>
</feature>
<evidence type="ECO:0000256" key="2">
    <source>
        <dbReference type="SAM" id="MobiDB-lite"/>
    </source>
</evidence>
<dbReference type="FunFam" id="3.10.20.90:FF:000179">
    <property type="entry name" value="Plant UBX domain-containing protein 4"/>
    <property type="match status" value="1"/>
</dbReference>
<dbReference type="RefSeq" id="XP_037148280.1">
    <property type="nucleotide sequence ID" value="XM_037296298.1"/>
</dbReference>
<dbReference type="EMBL" id="JACCJB010000021">
    <property type="protein sequence ID" value="KAF6218845.1"/>
    <property type="molecule type" value="Genomic_DNA"/>
</dbReference>
<gene>
    <name evidence="5" type="ORF">HO133_005388</name>
</gene>
<dbReference type="PANTHER" id="PTHR23333">
    <property type="entry name" value="UBX DOMAIN CONTAINING PROTEIN"/>
    <property type="match status" value="1"/>
</dbReference>
<dbReference type="GeneID" id="59333794"/>
<dbReference type="GO" id="GO:0007030">
    <property type="term" value="P:Golgi organization"/>
    <property type="evidence" value="ECO:0007669"/>
    <property type="project" value="TreeGrafter"/>
</dbReference>
<dbReference type="SUPFAM" id="SSF102848">
    <property type="entry name" value="NSFL1 (p97 ATPase) cofactor p47, SEP domain"/>
    <property type="match status" value="1"/>
</dbReference>
<protein>
    <submittedName>
        <fullName evidence="5">Uncharacterized protein</fullName>
    </submittedName>
</protein>
<organism evidence="5 6">
    <name type="scientific">Letharia lupina</name>
    <dbReference type="NCBI Taxonomy" id="560253"/>
    <lineage>
        <taxon>Eukaryota</taxon>
        <taxon>Fungi</taxon>
        <taxon>Dikarya</taxon>
        <taxon>Ascomycota</taxon>
        <taxon>Pezizomycotina</taxon>
        <taxon>Lecanoromycetes</taxon>
        <taxon>OSLEUM clade</taxon>
        <taxon>Lecanoromycetidae</taxon>
        <taxon>Lecanorales</taxon>
        <taxon>Lecanorineae</taxon>
        <taxon>Parmeliaceae</taxon>
        <taxon>Letharia</taxon>
    </lineage>
</organism>
<comment type="caution">
    <text evidence="5">The sequence shown here is derived from an EMBL/GenBank/DDBJ whole genome shotgun (WGS) entry which is preliminary data.</text>
</comment>
<evidence type="ECO:0000259" key="4">
    <source>
        <dbReference type="PROSITE" id="PS51399"/>
    </source>
</evidence>
<dbReference type="InterPro" id="IPR012989">
    <property type="entry name" value="SEP_domain"/>
</dbReference>
<dbReference type="GO" id="GO:0043161">
    <property type="term" value="P:proteasome-mediated ubiquitin-dependent protein catabolic process"/>
    <property type="evidence" value="ECO:0007669"/>
    <property type="project" value="TreeGrafter"/>
</dbReference>
<evidence type="ECO:0000313" key="5">
    <source>
        <dbReference type="EMBL" id="KAF6218845.1"/>
    </source>
</evidence>
<keyword evidence="6" id="KW-1185">Reference proteome</keyword>
<dbReference type="PROSITE" id="PS50033">
    <property type="entry name" value="UBX"/>
    <property type="match status" value="1"/>
</dbReference>
<dbReference type="InterPro" id="IPR029071">
    <property type="entry name" value="Ubiquitin-like_domsf"/>
</dbReference>
<dbReference type="Gene3D" id="1.10.8.10">
    <property type="entry name" value="DNA helicase RuvA subunit, C-terminal domain"/>
    <property type="match status" value="1"/>
</dbReference>
<dbReference type="GO" id="GO:0031468">
    <property type="term" value="P:nuclear membrane reassembly"/>
    <property type="evidence" value="ECO:0007669"/>
    <property type="project" value="TreeGrafter"/>
</dbReference>
<dbReference type="GO" id="GO:0005829">
    <property type="term" value="C:cytosol"/>
    <property type="evidence" value="ECO:0007669"/>
    <property type="project" value="TreeGrafter"/>
</dbReference>
<feature type="compositionally biased region" description="Acidic residues" evidence="2">
    <location>
        <begin position="114"/>
        <end position="129"/>
    </location>
</feature>
<dbReference type="InterPro" id="IPR001012">
    <property type="entry name" value="UBX_dom"/>
</dbReference>
<feature type="domain" description="UBX" evidence="3">
    <location>
        <begin position="327"/>
        <end position="404"/>
    </location>
</feature>
<dbReference type="GO" id="GO:0043130">
    <property type="term" value="F:ubiquitin binding"/>
    <property type="evidence" value="ECO:0007669"/>
    <property type="project" value="TreeGrafter"/>
</dbReference>